<reference evidence="1" key="1">
    <citation type="submission" date="2021-02" db="EMBL/GenBank/DDBJ databases">
        <title>PHA producing bacteria isolated from coastal sediment in Guangdong, Shenzhen.</title>
        <authorList>
            <person name="Zheng W."/>
            <person name="Yu S."/>
            <person name="Huang Y."/>
        </authorList>
    </citation>
    <scope>NUCLEOTIDE SEQUENCE</scope>
    <source>
        <strain evidence="1">TN14-10</strain>
    </source>
</reference>
<protein>
    <submittedName>
        <fullName evidence="1">Class I SAM-dependent methyltransferase</fullName>
    </submittedName>
</protein>
<dbReference type="Proteomes" id="UP000664303">
    <property type="component" value="Unassembled WGS sequence"/>
</dbReference>
<comment type="caution">
    <text evidence="1">The sequence shown here is derived from an EMBL/GenBank/DDBJ whole genome shotgun (WGS) entry which is preliminary data.</text>
</comment>
<dbReference type="CDD" id="cd02440">
    <property type="entry name" value="AdoMet_MTases"/>
    <property type="match status" value="1"/>
</dbReference>
<accession>A0A939IKS1</accession>
<keyword evidence="1" id="KW-0489">Methyltransferase</keyword>
<gene>
    <name evidence="1" type="ORF">JYP50_01480</name>
</gene>
<name>A0A939IKS1_9GAMM</name>
<dbReference type="SUPFAM" id="SSF53335">
    <property type="entry name" value="S-adenosyl-L-methionine-dependent methyltransferases"/>
    <property type="match status" value="1"/>
</dbReference>
<keyword evidence="2" id="KW-1185">Reference proteome</keyword>
<dbReference type="EMBL" id="JAFKCZ010000001">
    <property type="protein sequence ID" value="MBN7795242.1"/>
    <property type="molecule type" value="Genomic_DNA"/>
</dbReference>
<evidence type="ECO:0000313" key="2">
    <source>
        <dbReference type="Proteomes" id="UP000664303"/>
    </source>
</evidence>
<dbReference type="PANTHER" id="PTHR43861">
    <property type="entry name" value="TRANS-ACONITATE 2-METHYLTRANSFERASE-RELATED"/>
    <property type="match status" value="1"/>
</dbReference>
<sequence length="347" mass="38445">MDIATAATTANAGTSSCALCGGTGKLRYGVLTDRLFGASGSWRISQCTNPSCKLLWLDPTPEAGETAKAYNNYYTHANSHSAEPASVPKRLYRSLKEHYLATRFGYTQLSTSASLGYLSRLLHLFPRRRSEIDEEVRHLHAVSGGRLLDVGCGSGKWLVEMQQLGWETRGIDFDSDAVEVAKAAGLRIDQGSLETQHYPQDHFDAITLNHVIEHLPDPLRTLSECHRILKPGGVLMLYTPNSESMGHRVFKQSWRGLEPPRHLYLFSQRAMQAALATAGFCNPDIKTTNSLYMWQQSIWLENGNCGPNHTLSSSQKMRALLFTAIEQAALPLRPLIGECLVVQAEKT</sequence>
<dbReference type="GO" id="GO:0032259">
    <property type="term" value="P:methylation"/>
    <property type="evidence" value="ECO:0007669"/>
    <property type="project" value="UniProtKB-KW"/>
</dbReference>
<dbReference type="Gene3D" id="3.40.50.150">
    <property type="entry name" value="Vaccinia Virus protein VP39"/>
    <property type="match status" value="1"/>
</dbReference>
<dbReference type="RefSeq" id="WP_206558675.1">
    <property type="nucleotide sequence ID" value="NZ_JAFKCZ010000001.1"/>
</dbReference>
<keyword evidence="1" id="KW-0808">Transferase</keyword>
<proteinExistence type="predicted"/>
<organism evidence="1 2">
    <name type="scientific">Parahaliea mediterranea</name>
    <dbReference type="NCBI Taxonomy" id="651086"/>
    <lineage>
        <taxon>Bacteria</taxon>
        <taxon>Pseudomonadati</taxon>
        <taxon>Pseudomonadota</taxon>
        <taxon>Gammaproteobacteria</taxon>
        <taxon>Cellvibrionales</taxon>
        <taxon>Halieaceae</taxon>
        <taxon>Parahaliea</taxon>
    </lineage>
</organism>
<evidence type="ECO:0000313" key="1">
    <source>
        <dbReference type="EMBL" id="MBN7795242.1"/>
    </source>
</evidence>
<dbReference type="GO" id="GO:0008168">
    <property type="term" value="F:methyltransferase activity"/>
    <property type="evidence" value="ECO:0007669"/>
    <property type="project" value="UniProtKB-KW"/>
</dbReference>
<dbReference type="AlphaFoldDB" id="A0A939IKS1"/>
<dbReference type="InterPro" id="IPR029063">
    <property type="entry name" value="SAM-dependent_MTases_sf"/>
</dbReference>
<dbReference type="Pfam" id="PF13489">
    <property type="entry name" value="Methyltransf_23"/>
    <property type="match status" value="1"/>
</dbReference>